<reference evidence="1 2" key="1">
    <citation type="journal article" date="2020" name="Arch. Microbiol.">
        <title>Bradyrhizobium campsiandrae sp. nov., a nitrogen-fixing bacterial strain isolated from a native leguminous tree from the Amazon adapted to flooded conditions.</title>
        <authorList>
            <person name="Cabral Michel D."/>
            <person name="Martins da Costa E."/>
            <person name="Azarias Guimaraes A."/>
            <person name="Soares de Carvalho T."/>
            <person name="Santos de Castro Caputo P."/>
            <person name="Willems A."/>
            <person name="de Souza Moreira F.M."/>
        </authorList>
    </citation>
    <scope>NUCLEOTIDE SEQUENCE [LARGE SCALE GENOMIC DNA]</scope>
    <source>
        <strain evidence="2">INPA 384B</strain>
    </source>
</reference>
<evidence type="ECO:0000313" key="2">
    <source>
        <dbReference type="Proteomes" id="UP000639516"/>
    </source>
</evidence>
<gene>
    <name evidence="1" type="ORF">HA482_36835</name>
</gene>
<proteinExistence type="predicted"/>
<keyword evidence="2" id="KW-1185">Reference proteome</keyword>
<accession>A0ABR7UJY0</accession>
<comment type="caution">
    <text evidence="1">The sequence shown here is derived from an EMBL/GenBank/DDBJ whole genome shotgun (WGS) entry which is preliminary data.</text>
</comment>
<name>A0ABR7UJY0_9BRAD</name>
<dbReference type="Proteomes" id="UP000639516">
    <property type="component" value="Unassembled WGS sequence"/>
</dbReference>
<evidence type="ECO:0008006" key="3">
    <source>
        <dbReference type="Google" id="ProtNLM"/>
    </source>
</evidence>
<sequence length="109" mass="12046">MRIDITTSEDIQPAAAVTGELFDNWFGPIETSIRAQARGLIEGLINEELELALARPRYGRLKDADQANGVADHRHGSRRRTLTATFGKMDIAVPRARLVEPDGRTSQTC</sequence>
<dbReference type="EMBL" id="JAATTO010000080">
    <property type="protein sequence ID" value="MBC9983762.1"/>
    <property type="molecule type" value="Genomic_DNA"/>
</dbReference>
<organism evidence="1 2">
    <name type="scientific">Bradyrhizobium campsiandrae</name>
    <dbReference type="NCBI Taxonomy" id="1729892"/>
    <lineage>
        <taxon>Bacteria</taxon>
        <taxon>Pseudomonadati</taxon>
        <taxon>Pseudomonadota</taxon>
        <taxon>Alphaproteobacteria</taxon>
        <taxon>Hyphomicrobiales</taxon>
        <taxon>Nitrobacteraceae</taxon>
        <taxon>Bradyrhizobium</taxon>
    </lineage>
</organism>
<evidence type="ECO:0000313" key="1">
    <source>
        <dbReference type="EMBL" id="MBC9983762.1"/>
    </source>
</evidence>
<protein>
    <recommendedName>
        <fullName evidence="3">Mutator family transposase</fullName>
    </recommendedName>
</protein>
<dbReference type="RefSeq" id="WP_188105331.1">
    <property type="nucleotide sequence ID" value="NZ_JAANIH010000047.1"/>
</dbReference>